<keyword evidence="3" id="KW-1185">Reference proteome</keyword>
<dbReference type="Proteomes" id="UP000018733">
    <property type="component" value="Unassembled WGS sequence"/>
</dbReference>
<evidence type="ECO:0000256" key="1">
    <source>
        <dbReference type="SAM" id="Phobius"/>
    </source>
</evidence>
<keyword evidence="1" id="KW-0812">Transmembrane</keyword>
<name>V8QUI7_9BURK</name>
<dbReference type="HOGENOM" id="CLU_3094713_0_0_4"/>
<evidence type="ECO:0000313" key="3">
    <source>
        <dbReference type="Proteomes" id="UP000018733"/>
    </source>
</evidence>
<keyword evidence="1" id="KW-1133">Transmembrane helix</keyword>
<comment type="caution">
    <text evidence="2">The sequence shown here is derived from an EMBL/GenBank/DDBJ whole genome shotgun (WGS) entry which is preliminary data.</text>
</comment>
<accession>V8QUI7</accession>
<gene>
    <name evidence="2" type="ORF">W822_06135</name>
</gene>
<feature type="transmembrane region" description="Helical" evidence="1">
    <location>
        <begin position="21"/>
        <end position="41"/>
    </location>
</feature>
<sequence>MTVKAIVSAMWPVARKKTRLPYWRCTYVAQNFVLLVCRILLAKHIGNSVHF</sequence>
<dbReference type="AlphaFoldDB" id="V8QUI7"/>
<keyword evidence="1" id="KW-0472">Membrane</keyword>
<dbReference type="STRING" id="1424334.W822_06135"/>
<reference evidence="2 3" key="1">
    <citation type="journal article" date="2014" name="Genome Announc.">
        <title>Draft Genome Sequence of Advenella kashmirensis Strain W13003, a Polycyclic Aromatic Hydrocarbon-Degrading Bacterium.</title>
        <authorList>
            <person name="Wang X."/>
            <person name="Jin D."/>
            <person name="Zhou L."/>
            <person name="Wu L."/>
            <person name="An W."/>
            <person name="Zhao L."/>
        </authorList>
    </citation>
    <scope>NUCLEOTIDE SEQUENCE [LARGE SCALE GENOMIC DNA]</scope>
    <source>
        <strain evidence="2 3">W13003</strain>
    </source>
</reference>
<organism evidence="2 3">
    <name type="scientific">Advenella kashmirensis W13003</name>
    <dbReference type="NCBI Taxonomy" id="1424334"/>
    <lineage>
        <taxon>Bacteria</taxon>
        <taxon>Pseudomonadati</taxon>
        <taxon>Pseudomonadota</taxon>
        <taxon>Betaproteobacteria</taxon>
        <taxon>Burkholderiales</taxon>
        <taxon>Alcaligenaceae</taxon>
    </lineage>
</organism>
<dbReference type="EMBL" id="AYXT01000008">
    <property type="protein sequence ID" value="ETF03591.1"/>
    <property type="molecule type" value="Genomic_DNA"/>
</dbReference>
<evidence type="ECO:0000313" key="2">
    <source>
        <dbReference type="EMBL" id="ETF03591.1"/>
    </source>
</evidence>
<protein>
    <submittedName>
        <fullName evidence="2">Uncharacterized protein</fullName>
    </submittedName>
</protein>
<proteinExistence type="predicted"/>